<dbReference type="PANTHER" id="PTHR46797:SF1">
    <property type="entry name" value="METHYLPHOSPHONATE SYNTHASE"/>
    <property type="match status" value="1"/>
</dbReference>
<dbReference type="SUPFAM" id="SSF47413">
    <property type="entry name" value="lambda repressor-like DNA-binding domains"/>
    <property type="match status" value="1"/>
</dbReference>
<dbReference type="PROSITE" id="PS50943">
    <property type="entry name" value="HTH_CROC1"/>
    <property type="match status" value="1"/>
</dbReference>
<dbReference type="Gene3D" id="1.10.260.40">
    <property type="entry name" value="lambda repressor-like DNA-binding domains"/>
    <property type="match status" value="1"/>
</dbReference>
<dbReference type="CDD" id="cd00093">
    <property type="entry name" value="HTH_XRE"/>
    <property type="match status" value="1"/>
</dbReference>
<dbReference type="Pfam" id="PF01381">
    <property type="entry name" value="HTH_3"/>
    <property type="match status" value="1"/>
</dbReference>
<sequence length="129" mass="14882">MGFNVGENIKKFRKLKGLTQKELAEKLGITQQSVAQYERTNKLPKLETLLYIANALDITLNGLLFGESDLESEKALEKAMEETAKWNDKIIKRALIEHYNKLNKLGREKAVERVEELTEIEKYTDPDEQ</sequence>
<dbReference type="GO" id="GO:0003677">
    <property type="term" value="F:DNA binding"/>
    <property type="evidence" value="ECO:0007669"/>
    <property type="project" value="UniProtKB-KW"/>
</dbReference>
<name>A0A385Q2T1_9FIRM</name>
<dbReference type="OrthoDB" id="2187867at2"/>
<keyword evidence="3" id="KW-1185">Reference proteome</keyword>
<dbReference type="GO" id="GO:0003700">
    <property type="term" value="F:DNA-binding transcription factor activity"/>
    <property type="evidence" value="ECO:0007669"/>
    <property type="project" value="TreeGrafter"/>
</dbReference>
<dbReference type="AlphaFoldDB" id="A0A385Q2T1"/>
<keyword evidence="1" id="KW-0238">DNA-binding</keyword>
<dbReference type="GO" id="GO:0005829">
    <property type="term" value="C:cytosol"/>
    <property type="evidence" value="ECO:0007669"/>
    <property type="project" value="TreeGrafter"/>
</dbReference>
<evidence type="ECO:0000256" key="1">
    <source>
        <dbReference type="ARBA" id="ARBA00023125"/>
    </source>
</evidence>
<protein>
    <submittedName>
        <fullName evidence="2">XRE family transcriptional regulator</fullName>
    </submittedName>
</protein>
<dbReference type="KEGG" id="lua:D4A81_02380"/>
<proteinExistence type="predicted"/>
<dbReference type="PANTHER" id="PTHR46797">
    <property type="entry name" value="HTH-TYPE TRANSCRIPTIONAL REGULATOR"/>
    <property type="match status" value="1"/>
</dbReference>
<gene>
    <name evidence="2" type="ORF">D4A81_02380</name>
</gene>
<dbReference type="Proteomes" id="UP000265562">
    <property type="component" value="Chromosome"/>
</dbReference>
<dbReference type="SMART" id="SM00530">
    <property type="entry name" value="HTH_XRE"/>
    <property type="match status" value="1"/>
</dbReference>
<dbReference type="EMBL" id="CP032364">
    <property type="protein sequence ID" value="AYA98873.1"/>
    <property type="molecule type" value="Genomic_DNA"/>
</dbReference>
<dbReference type="InterPro" id="IPR010982">
    <property type="entry name" value="Lambda_DNA-bd_dom_sf"/>
</dbReference>
<dbReference type="RefSeq" id="WP_111526103.1">
    <property type="nucleotide sequence ID" value="NZ_CP032364.1"/>
</dbReference>
<dbReference type="InterPro" id="IPR001387">
    <property type="entry name" value="Cro/C1-type_HTH"/>
</dbReference>
<evidence type="ECO:0000313" key="2">
    <source>
        <dbReference type="EMBL" id="AYA98873.1"/>
    </source>
</evidence>
<evidence type="ECO:0000313" key="3">
    <source>
        <dbReference type="Proteomes" id="UP000265562"/>
    </source>
</evidence>
<organism evidence="2 3">
    <name type="scientific">Lachnoanaerobaculum umeaense</name>
    <dbReference type="NCBI Taxonomy" id="617123"/>
    <lineage>
        <taxon>Bacteria</taxon>
        <taxon>Bacillati</taxon>
        <taxon>Bacillota</taxon>
        <taxon>Clostridia</taxon>
        <taxon>Lachnospirales</taxon>
        <taxon>Lachnospiraceae</taxon>
        <taxon>Lachnoanaerobaculum</taxon>
    </lineage>
</organism>
<accession>A0A385Q2T1</accession>
<reference evidence="2 3" key="1">
    <citation type="submission" date="2018-09" db="EMBL/GenBank/DDBJ databases">
        <title>Genome sequencing of Lachnoanaerobaculum umeaense DSM 23576.</title>
        <authorList>
            <person name="Kook J.-K."/>
            <person name="Park S.-N."/>
            <person name="Lim Y.K."/>
        </authorList>
    </citation>
    <scope>NUCLEOTIDE SEQUENCE [LARGE SCALE GENOMIC DNA]</scope>
    <source>
        <strain evidence="3">DSM 23576 \ CCUG 58757</strain>
    </source>
</reference>
<dbReference type="InterPro" id="IPR050807">
    <property type="entry name" value="TransReg_Diox_bact_type"/>
</dbReference>